<sequence>MPQAESPENLYDIAIIGLTGRFPGANSVETFWANLCNGVESIARFSDQELEEAGLSPAWLQRPDYVKAGAMLDGIDSFDAAFFGLYPREAELLNPQYRLFLEAAWEVLETVGYAPEHNAGRIGVYAGAGSNDYISALQSHAGSSGALDQFQMLLGNEKDFLATQVAYKLNLTGPSVSVQTACSTSLVAVHLACQSLLNHECDMALAGGVTVSALRKEGYVYVEGGITSPDGHCRAFDAKAQGTVSGNGLGIVVLKRLTDAVADGDTILAVIKGTAINNDGASKVGFTAPSLDGQVSVITEALNMADVDAETIAYIETHGTGTALGDPIEIAALTRAFRATTAKTGFCKIGSVKTNIGHLDTAAGVAGLIKTVLALHHQVLPASLHFEAPNPQIDFANSPFTVNATTTAWEKHEQPRRAGVSSFGIGGTNAHVILEEAPAVPAPGSSSRPWQLLLLSAKTPTALETITGNLRHHLQQRPELPLADVAYTLQVGRKRFDHGRLLVCQSSDEAVAALDTPLSAQVFTTHEEARSRPVVWMFSGQGSQYPDMARELYQHERVFRDTVDKYAAYLEPHLGVDLRDIIYPDAAQRDTAAEQLRQTALTQPALFLIEYALAELWRSWGIEPQAMIGHSIGEYVAACLAGVFSPEDALTLVATRGRLMQALPGGEMLAVPLTEEALQPFLTAGVSLAAINGPTQCVASGPADAMTELEQRLAAQDIAAKRLHTSHAFHSEMMAPMLEPFAAAVANVTLNPPAIPYLSNLTGTWITAAEATDPAYWAHHVRQPVRFAAGLEELLVEPDRILLEVGPGTTLQTLALQHPGRDAGQAVLASLPHVHDARPAMQVLLQMLGAAVVPWGGNRLGRFLCRRTAPTGSAAHLSV</sequence>
<dbReference type="InterPro" id="IPR016039">
    <property type="entry name" value="Thiolase-like"/>
</dbReference>
<dbReference type="FunFam" id="3.40.47.10:FF:000042">
    <property type="entry name" value="Polyketide synthase Pks13"/>
    <property type="match status" value="1"/>
</dbReference>
<dbReference type="Pfam" id="PF00698">
    <property type="entry name" value="Acyl_transf_1"/>
    <property type="match status" value="1"/>
</dbReference>
<evidence type="ECO:0000256" key="5">
    <source>
        <dbReference type="ARBA" id="ARBA00023098"/>
    </source>
</evidence>
<evidence type="ECO:0000313" key="9">
    <source>
        <dbReference type="Proteomes" id="UP000019141"/>
    </source>
</evidence>
<dbReference type="SUPFAM" id="SSF55048">
    <property type="entry name" value="Probable ACP-binding domain of malonyl-CoA ACP transacylase"/>
    <property type="match status" value="1"/>
</dbReference>
<dbReference type="HOGENOM" id="CLU_000022_16_6_7"/>
<dbReference type="PANTHER" id="PTHR43775:SF51">
    <property type="entry name" value="INACTIVE PHENOLPHTHIOCEROL SYNTHESIS POLYKETIDE SYNTHASE TYPE I PKS1-RELATED"/>
    <property type="match status" value="1"/>
</dbReference>
<keyword evidence="6" id="KW-0511">Multifunctional enzyme</keyword>
<evidence type="ECO:0000313" key="8">
    <source>
        <dbReference type="EMBL" id="ETW93542.1"/>
    </source>
</evidence>
<keyword evidence="3" id="KW-0808">Transferase</keyword>
<dbReference type="InterPro" id="IPR016035">
    <property type="entry name" value="Acyl_Trfase/lysoPLipase"/>
</dbReference>
<dbReference type="PANTHER" id="PTHR43775">
    <property type="entry name" value="FATTY ACID SYNTHASE"/>
    <property type="match status" value="1"/>
</dbReference>
<dbReference type="Proteomes" id="UP000019141">
    <property type="component" value="Unassembled WGS sequence"/>
</dbReference>
<keyword evidence="2" id="KW-0597">Phosphoprotein</keyword>
<evidence type="ECO:0000256" key="3">
    <source>
        <dbReference type="ARBA" id="ARBA00022679"/>
    </source>
</evidence>
<dbReference type="GO" id="GO:0006633">
    <property type="term" value="P:fatty acid biosynthetic process"/>
    <property type="evidence" value="ECO:0007669"/>
    <property type="project" value="InterPro"/>
</dbReference>
<dbReference type="InterPro" id="IPR014031">
    <property type="entry name" value="Ketoacyl_synth_C"/>
</dbReference>
<dbReference type="PATRIC" id="fig|1429438.4.peg.7268"/>
<dbReference type="SUPFAM" id="SSF53901">
    <property type="entry name" value="Thiolase-like"/>
    <property type="match status" value="1"/>
</dbReference>
<dbReference type="InterPro" id="IPR050091">
    <property type="entry name" value="PKS_NRPS_Biosynth_Enz"/>
</dbReference>
<keyword evidence="9" id="KW-1185">Reference proteome</keyword>
<proteinExistence type="predicted"/>
<protein>
    <recommendedName>
        <fullName evidence="7">Ketosynthase family 3 (KS3) domain-containing protein</fullName>
    </recommendedName>
</protein>
<dbReference type="AlphaFoldDB" id="W4L656"/>
<keyword evidence="1" id="KW-0596">Phosphopantetheine</keyword>
<organism evidence="8 9">
    <name type="scientific">Entotheonella factor</name>
    <dbReference type="NCBI Taxonomy" id="1429438"/>
    <lineage>
        <taxon>Bacteria</taxon>
        <taxon>Pseudomonadati</taxon>
        <taxon>Nitrospinota/Tectimicrobiota group</taxon>
        <taxon>Candidatus Tectimicrobiota</taxon>
        <taxon>Candidatus Entotheonellia</taxon>
        <taxon>Candidatus Entotheonellales</taxon>
        <taxon>Candidatus Entotheonellaceae</taxon>
        <taxon>Candidatus Entotheonella</taxon>
    </lineage>
</organism>
<dbReference type="PROSITE" id="PS52004">
    <property type="entry name" value="KS3_2"/>
    <property type="match status" value="1"/>
</dbReference>
<keyword evidence="5" id="KW-0443">Lipid metabolism</keyword>
<evidence type="ECO:0000256" key="1">
    <source>
        <dbReference type="ARBA" id="ARBA00022450"/>
    </source>
</evidence>
<dbReference type="SUPFAM" id="SSF52151">
    <property type="entry name" value="FabD/lysophospholipase-like"/>
    <property type="match status" value="1"/>
</dbReference>
<evidence type="ECO:0000259" key="7">
    <source>
        <dbReference type="PROSITE" id="PS52004"/>
    </source>
</evidence>
<dbReference type="InterPro" id="IPR016036">
    <property type="entry name" value="Malonyl_transacylase_ACP-bd"/>
</dbReference>
<reference evidence="8 9" key="1">
    <citation type="journal article" date="2014" name="Nature">
        <title>An environmental bacterial taxon with a large and distinct metabolic repertoire.</title>
        <authorList>
            <person name="Wilson M.C."/>
            <person name="Mori T."/>
            <person name="Ruckert C."/>
            <person name="Uria A.R."/>
            <person name="Helf M.J."/>
            <person name="Takada K."/>
            <person name="Gernert C."/>
            <person name="Steffens U.A."/>
            <person name="Heycke N."/>
            <person name="Schmitt S."/>
            <person name="Rinke C."/>
            <person name="Helfrich E.J."/>
            <person name="Brachmann A.O."/>
            <person name="Gurgui C."/>
            <person name="Wakimoto T."/>
            <person name="Kracht M."/>
            <person name="Crusemann M."/>
            <person name="Hentschel U."/>
            <person name="Abe I."/>
            <person name="Matsunaga S."/>
            <person name="Kalinowski J."/>
            <person name="Takeyama H."/>
            <person name="Piel J."/>
        </authorList>
    </citation>
    <scope>NUCLEOTIDE SEQUENCE [LARGE SCALE GENOMIC DNA]</scope>
    <source>
        <strain evidence="9">TSY1</strain>
    </source>
</reference>
<dbReference type="SMART" id="SM00827">
    <property type="entry name" value="PKS_AT"/>
    <property type="match status" value="1"/>
</dbReference>
<dbReference type="EMBL" id="AZHW01001219">
    <property type="protein sequence ID" value="ETW93542.1"/>
    <property type="molecule type" value="Genomic_DNA"/>
</dbReference>
<evidence type="ECO:0000256" key="4">
    <source>
        <dbReference type="ARBA" id="ARBA00022832"/>
    </source>
</evidence>
<feature type="domain" description="Ketosynthase family 3 (KS3)" evidence="7">
    <location>
        <begin position="10"/>
        <end position="436"/>
    </location>
</feature>
<accession>W4L656</accession>
<dbReference type="InterPro" id="IPR014043">
    <property type="entry name" value="Acyl_transferase_dom"/>
</dbReference>
<dbReference type="InterPro" id="IPR001227">
    <property type="entry name" value="Ac_transferase_dom_sf"/>
</dbReference>
<dbReference type="InterPro" id="IPR020841">
    <property type="entry name" value="PKS_Beta-ketoAc_synthase_dom"/>
</dbReference>
<gene>
    <name evidence="8" type="ORF">ETSY1_38755</name>
</gene>
<dbReference type="Pfam" id="PF22621">
    <property type="entry name" value="CurL-like_PKS_C"/>
    <property type="match status" value="1"/>
</dbReference>
<dbReference type="PROSITE" id="PS00606">
    <property type="entry name" value="KS3_1"/>
    <property type="match status" value="1"/>
</dbReference>
<dbReference type="InterPro" id="IPR014030">
    <property type="entry name" value="Ketoacyl_synth_N"/>
</dbReference>
<dbReference type="Gene3D" id="3.30.70.3290">
    <property type="match status" value="1"/>
</dbReference>
<dbReference type="Gene3D" id="3.30.70.250">
    <property type="entry name" value="Malonyl-CoA ACP transacylase, ACP-binding"/>
    <property type="match status" value="1"/>
</dbReference>
<keyword evidence="4" id="KW-0276">Fatty acid metabolism</keyword>
<dbReference type="GO" id="GO:0004315">
    <property type="term" value="F:3-oxoacyl-[acyl-carrier-protein] synthase activity"/>
    <property type="evidence" value="ECO:0007669"/>
    <property type="project" value="InterPro"/>
</dbReference>
<name>W4L656_ENTF1</name>
<dbReference type="Pfam" id="PF02801">
    <property type="entry name" value="Ketoacyl-synt_C"/>
    <property type="match status" value="1"/>
</dbReference>
<comment type="caution">
    <text evidence="8">The sequence shown here is derived from an EMBL/GenBank/DDBJ whole genome shotgun (WGS) entry which is preliminary data.</text>
</comment>
<dbReference type="Gene3D" id="3.40.47.10">
    <property type="match status" value="1"/>
</dbReference>
<dbReference type="InterPro" id="IPR018201">
    <property type="entry name" value="Ketoacyl_synth_AS"/>
</dbReference>
<evidence type="ECO:0000256" key="6">
    <source>
        <dbReference type="ARBA" id="ARBA00023268"/>
    </source>
</evidence>
<dbReference type="Gene3D" id="3.40.366.10">
    <property type="entry name" value="Malonyl-Coenzyme A Acyl Carrier Protein, domain 2"/>
    <property type="match status" value="1"/>
</dbReference>
<dbReference type="GO" id="GO:0004312">
    <property type="term" value="F:fatty acid synthase activity"/>
    <property type="evidence" value="ECO:0007669"/>
    <property type="project" value="TreeGrafter"/>
</dbReference>
<dbReference type="Pfam" id="PF00109">
    <property type="entry name" value="ketoacyl-synt"/>
    <property type="match status" value="1"/>
</dbReference>
<evidence type="ECO:0000256" key="2">
    <source>
        <dbReference type="ARBA" id="ARBA00022553"/>
    </source>
</evidence>
<dbReference type="SMART" id="SM00825">
    <property type="entry name" value="PKS_KS"/>
    <property type="match status" value="1"/>
</dbReference>
<dbReference type="CDD" id="cd00833">
    <property type="entry name" value="PKS"/>
    <property type="match status" value="1"/>
</dbReference>